<accession>A0AAE5ZCV5</accession>
<evidence type="ECO:0000256" key="3">
    <source>
        <dbReference type="ARBA" id="ARBA00022777"/>
    </source>
</evidence>
<dbReference type="Pfam" id="PF03976">
    <property type="entry name" value="PPK2"/>
    <property type="match status" value="1"/>
</dbReference>
<dbReference type="PANTHER" id="PTHR34383">
    <property type="entry name" value="POLYPHOSPHATE:AMP PHOSPHOTRANSFERASE-RELATED"/>
    <property type="match status" value="1"/>
</dbReference>
<dbReference type="Proteomes" id="UP000296079">
    <property type="component" value="Chromosome 1"/>
</dbReference>
<name>A0AAE5ZCV5_CUPNH</name>
<evidence type="ECO:0000256" key="1">
    <source>
        <dbReference type="ARBA" id="ARBA00009924"/>
    </source>
</evidence>
<dbReference type="GO" id="GO:0008976">
    <property type="term" value="F:polyphosphate kinase activity"/>
    <property type="evidence" value="ECO:0007669"/>
    <property type="project" value="UniProtKB-UniRule"/>
</dbReference>
<dbReference type="EC" id="2.7.4.-" evidence="4"/>
<dbReference type="GO" id="GO:0006793">
    <property type="term" value="P:phosphorus metabolic process"/>
    <property type="evidence" value="ECO:0007669"/>
    <property type="project" value="InterPro"/>
</dbReference>
<dbReference type="AlphaFoldDB" id="A0AAE5ZCV5"/>
<reference evidence="6 7" key="1">
    <citation type="submission" date="2019-04" db="EMBL/GenBank/DDBJ databases">
        <title>Long-read de novo sequencing of Cupriavidus necator H16.</title>
        <authorList>
            <person name="Little G.T."/>
            <person name="Ehsaan M."/>
            <person name="Arenas-Lopez C."/>
            <person name="Jawed K."/>
            <person name="Winzer K."/>
            <person name="Kovacs K."/>
            <person name="Malys N."/>
            <person name="Minton N.P."/>
        </authorList>
    </citation>
    <scope>NUCLEOTIDE SEQUENCE [LARGE SCALE GENOMIC DNA]</scope>
    <source>
        <strain evidence="6 7">H16</strain>
    </source>
</reference>
<dbReference type="InterPro" id="IPR022486">
    <property type="entry name" value="PPK2_PA0141"/>
</dbReference>
<keyword evidence="2 4" id="KW-0808">Transferase</keyword>
<proteinExistence type="inferred from homology"/>
<sequence length="267" mass="31001">MKMKTSSKTAPSEASALSHDSYEENLHLLQIELVKLQKHFISCSDRILVIFEGRDASGKDGTIKRIVEHLSPRETRVVALGKPSDRDRGSWYFRRYAAELPAAGEFTLFNRSWYNRAGVEHVMGFCTKDEHEEFMASVPEFERMLVRSGIRLIKYYLDISKAEQKKRIEERRRDPLKQWKVSPIDEQAVSLWKKYSKARNEMFARTSDIVPWNVVRADDKHVARLSVIKDLLTRLHYAHKDAELIRPNPEVVFPYAEEHLLSGAISK</sequence>
<comment type="similarity">
    <text evidence="1 4">Belongs to the polyphosphate kinase 2 (PPK2) family. Class I subfamily.</text>
</comment>
<dbReference type="PANTHER" id="PTHR34383:SF1">
    <property type="entry name" value="ADP-POLYPHOSPHATE PHOSPHOTRANSFERASE"/>
    <property type="match status" value="1"/>
</dbReference>
<dbReference type="Gene3D" id="3.40.50.300">
    <property type="entry name" value="P-loop containing nucleotide triphosphate hydrolases"/>
    <property type="match status" value="1"/>
</dbReference>
<evidence type="ECO:0000256" key="4">
    <source>
        <dbReference type="RuleBase" id="RU369062"/>
    </source>
</evidence>
<comment type="subunit">
    <text evidence="4">Homotetramer.</text>
</comment>
<gene>
    <name evidence="6" type="primary">ppk2</name>
    <name evidence="6" type="ORF">E6A55_10145</name>
</gene>
<dbReference type="SUPFAM" id="SSF52540">
    <property type="entry name" value="P-loop containing nucleoside triphosphate hydrolases"/>
    <property type="match status" value="1"/>
</dbReference>
<evidence type="ECO:0000259" key="5">
    <source>
        <dbReference type="Pfam" id="PF03976"/>
    </source>
</evidence>
<feature type="domain" description="Polyphosphate kinase-2-related" evidence="5">
    <location>
        <begin position="17"/>
        <end position="241"/>
    </location>
</feature>
<dbReference type="InterPro" id="IPR022488">
    <property type="entry name" value="PPK2-related"/>
</dbReference>
<protein>
    <recommendedName>
        <fullName evidence="4">ADP/GDP-polyphosphate phosphotransferase</fullName>
        <ecNumber evidence="4">2.7.4.-</ecNumber>
    </recommendedName>
    <alternativeName>
        <fullName evidence="4">Polyphosphate kinase PPK2</fullName>
    </alternativeName>
</protein>
<evidence type="ECO:0000256" key="2">
    <source>
        <dbReference type="ARBA" id="ARBA00022679"/>
    </source>
</evidence>
<dbReference type="EMBL" id="CP039287">
    <property type="protein sequence ID" value="QCC00915.1"/>
    <property type="molecule type" value="Genomic_DNA"/>
</dbReference>
<dbReference type="InterPro" id="IPR016898">
    <property type="entry name" value="Polyphosphate_phosphotransfera"/>
</dbReference>
<dbReference type="InterPro" id="IPR027417">
    <property type="entry name" value="P-loop_NTPase"/>
</dbReference>
<evidence type="ECO:0000313" key="6">
    <source>
        <dbReference type="EMBL" id="QCC00915.1"/>
    </source>
</evidence>
<dbReference type="PIRSF" id="PIRSF028756">
    <property type="entry name" value="PPK2_prd"/>
    <property type="match status" value="1"/>
</dbReference>
<organism evidence="6 7">
    <name type="scientific">Cupriavidus necator (strain ATCC 17699 / DSM 428 / KCTC 22496 / NCIMB 10442 / H16 / Stanier 337)</name>
    <name type="common">Ralstonia eutropha</name>
    <dbReference type="NCBI Taxonomy" id="381666"/>
    <lineage>
        <taxon>Bacteria</taxon>
        <taxon>Pseudomonadati</taxon>
        <taxon>Pseudomonadota</taxon>
        <taxon>Betaproteobacteria</taxon>
        <taxon>Burkholderiales</taxon>
        <taxon>Burkholderiaceae</taxon>
        <taxon>Cupriavidus</taxon>
    </lineage>
</organism>
<evidence type="ECO:0000313" key="7">
    <source>
        <dbReference type="Proteomes" id="UP000296079"/>
    </source>
</evidence>
<dbReference type="NCBIfam" id="TIGR03707">
    <property type="entry name" value="PPK2_P_aer"/>
    <property type="match status" value="1"/>
</dbReference>
<comment type="function">
    <text evidence="4">Uses inorganic polyphosphate (polyP) as a donor to convert GDP to GTP or ADP to ATP.</text>
</comment>
<keyword evidence="3 4" id="KW-0418">Kinase</keyword>